<evidence type="ECO:0000313" key="2">
    <source>
        <dbReference type="Proteomes" id="UP001370348"/>
    </source>
</evidence>
<name>A0ABZ2M176_9BACT</name>
<organism evidence="1 2">
    <name type="scientific">Pendulispora albinea</name>
    <dbReference type="NCBI Taxonomy" id="2741071"/>
    <lineage>
        <taxon>Bacteria</taxon>
        <taxon>Pseudomonadati</taxon>
        <taxon>Myxococcota</taxon>
        <taxon>Myxococcia</taxon>
        <taxon>Myxococcales</taxon>
        <taxon>Sorangiineae</taxon>
        <taxon>Pendulisporaceae</taxon>
        <taxon>Pendulispora</taxon>
    </lineage>
</organism>
<protein>
    <submittedName>
        <fullName evidence="1">Uncharacterized protein</fullName>
    </submittedName>
</protein>
<dbReference type="EMBL" id="CP089984">
    <property type="protein sequence ID" value="WXB15102.1"/>
    <property type="molecule type" value="Genomic_DNA"/>
</dbReference>
<accession>A0ABZ2M176</accession>
<proteinExistence type="predicted"/>
<dbReference type="Proteomes" id="UP001370348">
    <property type="component" value="Chromosome"/>
</dbReference>
<sequence>MPSLEGNSVERAGGPHPYFVDYAGKNFAQNTRSRDVWGRGAPLPDRVLEAVYWGNPAPTQPSPRMGAIAWAGHP</sequence>
<dbReference type="RefSeq" id="WP_394824727.1">
    <property type="nucleotide sequence ID" value="NZ_CP089984.1"/>
</dbReference>
<evidence type="ECO:0000313" key="1">
    <source>
        <dbReference type="EMBL" id="WXB15102.1"/>
    </source>
</evidence>
<keyword evidence="2" id="KW-1185">Reference proteome</keyword>
<gene>
    <name evidence="1" type="ORF">LZC94_45700</name>
</gene>
<reference evidence="1 2" key="1">
    <citation type="submission" date="2021-12" db="EMBL/GenBank/DDBJ databases">
        <title>Discovery of the Pendulisporaceae a myxobacterial family with distinct sporulation behavior and unique specialized metabolism.</title>
        <authorList>
            <person name="Garcia R."/>
            <person name="Popoff A."/>
            <person name="Bader C.D."/>
            <person name="Loehr J."/>
            <person name="Walesch S."/>
            <person name="Walt C."/>
            <person name="Boldt J."/>
            <person name="Bunk B."/>
            <person name="Haeckl F.J.F.P.J."/>
            <person name="Gunesch A.P."/>
            <person name="Birkelbach J."/>
            <person name="Nuebel U."/>
            <person name="Pietschmann T."/>
            <person name="Bach T."/>
            <person name="Mueller R."/>
        </authorList>
    </citation>
    <scope>NUCLEOTIDE SEQUENCE [LARGE SCALE GENOMIC DNA]</scope>
    <source>
        <strain evidence="1 2">MSr11954</strain>
    </source>
</reference>